<feature type="chain" id="PRO_5045842343" evidence="9">
    <location>
        <begin position="26"/>
        <end position="734"/>
    </location>
</feature>
<keyword evidence="6 7" id="KW-0998">Cell outer membrane</keyword>
<organism evidence="12 13">
    <name type="scientific">Caulobacter ginsengisoli</name>
    <dbReference type="NCBI Taxonomy" id="400775"/>
    <lineage>
        <taxon>Bacteria</taxon>
        <taxon>Pseudomonadati</taxon>
        <taxon>Pseudomonadota</taxon>
        <taxon>Alphaproteobacteria</taxon>
        <taxon>Caulobacterales</taxon>
        <taxon>Caulobacteraceae</taxon>
        <taxon>Caulobacter</taxon>
    </lineage>
</organism>
<keyword evidence="4 7" id="KW-0812">Transmembrane</keyword>
<feature type="domain" description="TonB-dependent receptor plug" evidence="10">
    <location>
        <begin position="77"/>
        <end position="157"/>
    </location>
</feature>
<keyword evidence="12" id="KW-0675">Receptor</keyword>
<feature type="signal peptide" evidence="9">
    <location>
        <begin position="1"/>
        <end position="25"/>
    </location>
</feature>
<keyword evidence="3 7" id="KW-1134">Transmembrane beta strand</keyword>
<dbReference type="Proteomes" id="UP001228905">
    <property type="component" value="Unassembled WGS sequence"/>
</dbReference>
<dbReference type="InterPro" id="IPR012910">
    <property type="entry name" value="Plug_dom"/>
</dbReference>
<dbReference type="InterPro" id="IPR037066">
    <property type="entry name" value="Plug_dom_sf"/>
</dbReference>
<evidence type="ECO:0000259" key="10">
    <source>
        <dbReference type="Pfam" id="PF07715"/>
    </source>
</evidence>
<evidence type="ECO:0000313" key="12">
    <source>
        <dbReference type="EMBL" id="MDQ0465636.1"/>
    </source>
</evidence>
<dbReference type="PROSITE" id="PS52016">
    <property type="entry name" value="TONB_DEPENDENT_REC_3"/>
    <property type="match status" value="1"/>
</dbReference>
<evidence type="ECO:0000256" key="6">
    <source>
        <dbReference type="ARBA" id="ARBA00023237"/>
    </source>
</evidence>
<dbReference type="RefSeq" id="WP_307351126.1">
    <property type="nucleotide sequence ID" value="NZ_JAUSVS010000007.1"/>
</dbReference>
<sequence length="734" mass="79300">MRVVKSVPASVGFVGMLLAASAVEAQTAPAPNPPAAKPAPKTEGTTVSGVTVKADEPPVKTSIDRRSYSVSGDLQATSGSIADALKRIPSVEVDIDGNVKLRGDSSVTILIDGKPSGVMKGPGRADALSQLPADQIDRVEVLTNPGADFSPEGTGGVINLVTKKASRSGAGVSGSVRGNINTSGRTNGGLNWAYNNRKLSLSANAGFWTFDTRFDTVDDRTLGGAFRRRSVNTATLTGAGGNLRLAADYALDARNRISGELNVFAYGPSFETRSRYENYDVLGVLTGLTGRRGESDNRSSSGDASLSWRREFTGQDHNLTLQLNRDRWVSDNDSLYRLFSVTPAGVDSFEGTDSHSVSDDLSLKGDYNRPMPGESRLKAGFELQRSKVDNDNVFSVGPSKPGLVFDPARSHRLIFDEKVGSAYLTYERPFGDLTLLAGLRYETASNDLDLVTTGLKTSHGYDRFYPSLHLDYRLSDTSRLKASYSLRIMRPGAGDLDPFRTYSDAFNYRQGNPNLEPSETRSWEASYEYRKDRSYYLVTAFWRQTDNGITDQLVDLGGGVLLTTKANLAQNSSGGLEFVVNRALTKTLSVNLTGTGFYNQIDAGAFSLGRDRSAWSVSGRASFDWQASPNDLVQVNAVANGGWITPQGRIEPTYQVNLGYRRKLNERWFLTLTATDIFDSMDGRTVLDAPGLTGFSTRDVSSRGVGIGLRYRFGAGKPQRDPAFDYGGGGGGPG</sequence>
<protein>
    <submittedName>
        <fullName evidence="12">Outer membrane receptor protein involved in Fe transport</fullName>
    </submittedName>
</protein>
<dbReference type="PANTHER" id="PTHR40980:SF4">
    <property type="entry name" value="TONB-DEPENDENT RECEPTOR-LIKE BETA-BARREL DOMAIN-CONTAINING PROTEIN"/>
    <property type="match status" value="1"/>
</dbReference>
<accession>A0ABU0IUE7</accession>
<evidence type="ECO:0000256" key="8">
    <source>
        <dbReference type="SAM" id="MobiDB-lite"/>
    </source>
</evidence>
<evidence type="ECO:0000256" key="7">
    <source>
        <dbReference type="PROSITE-ProRule" id="PRU01360"/>
    </source>
</evidence>
<keyword evidence="2 7" id="KW-0813">Transport</keyword>
<evidence type="ECO:0000256" key="5">
    <source>
        <dbReference type="ARBA" id="ARBA00023136"/>
    </source>
</evidence>
<dbReference type="Pfam" id="PF07715">
    <property type="entry name" value="Plug"/>
    <property type="match status" value="1"/>
</dbReference>
<dbReference type="InterPro" id="IPR036942">
    <property type="entry name" value="Beta-barrel_TonB_sf"/>
</dbReference>
<comment type="caution">
    <text evidence="12">The sequence shown here is derived from an EMBL/GenBank/DDBJ whole genome shotgun (WGS) entry which is preliminary data.</text>
</comment>
<evidence type="ECO:0000313" key="13">
    <source>
        <dbReference type="Proteomes" id="UP001228905"/>
    </source>
</evidence>
<comment type="subcellular location">
    <subcellularLocation>
        <location evidence="1 7">Cell outer membrane</location>
        <topology evidence="1 7">Multi-pass membrane protein</topology>
    </subcellularLocation>
</comment>
<name>A0ABU0IUE7_9CAUL</name>
<evidence type="ECO:0000256" key="4">
    <source>
        <dbReference type="ARBA" id="ARBA00022692"/>
    </source>
</evidence>
<reference evidence="12 13" key="1">
    <citation type="submission" date="2023-07" db="EMBL/GenBank/DDBJ databases">
        <title>Genomic Encyclopedia of Type Strains, Phase IV (KMG-IV): sequencing the most valuable type-strain genomes for metagenomic binning, comparative biology and taxonomic classification.</title>
        <authorList>
            <person name="Goeker M."/>
        </authorList>
    </citation>
    <scope>NUCLEOTIDE SEQUENCE [LARGE SCALE GENOMIC DNA]</scope>
    <source>
        <strain evidence="12 13">DSM 18695</strain>
    </source>
</reference>
<dbReference type="InterPro" id="IPR041700">
    <property type="entry name" value="OMP_b-brl_3"/>
</dbReference>
<feature type="domain" description="Outer membrane protein beta-barrel" evidence="11">
    <location>
        <begin position="311"/>
        <end position="711"/>
    </location>
</feature>
<feature type="region of interest" description="Disordered" evidence="8">
    <location>
        <begin position="28"/>
        <end position="61"/>
    </location>
</feature>
<dbReference type="SUPFAM" id="SSF56935">
    <property type="entry name" value="Porins"/>
    <property type="match status" value="1"/>
</dbReference>
<dbReference type="Pfam" id="PF14905">
    <property type="entry name" value="OMP_b-brl_3"/>
    <property type="match status" value="1"/>
</dbReference>
<keyword evidence="13" id="KW-1185">Reference proteome</keyword>
<gene>
    <name evidence="12" type="ORF">QO010_003425</name>
</gene>
<evidence type="ECO:0000259" key="11">
    <source>
        <dbReference type="Pfam" id="PF14905"/>
    </source>
</evidence>
<comment type="similarity">
    <text evidence="7">Belongs to the TonB-dependent receptor family.</text>
</comment>
<keyword evidence="9" id="KW-0732">Signal</keyword>
<dbReference type="Gene3D" id="2.40.170.20">
    <property type="entry name" value="TonB-dependent receptor, beta-barrel domain"/>
    <property type="match status" value="1"/>
</dbReference>
<keyword evidence="5 7" id="KW-0472">Membrane</keyword>
<evidence type="ECO:0000256" key="1">
    <source>
        <dbReference type="ARBA" id="ARBA00004571"/>
    </source>
</evidence>
<dbReference type="Gene3D" id="2.170.130.10">
    <property type="entry name" value="TonB-dependent receptor, plug domain"/>
    <property type="match status" value="1"/>
</dbReference>
<evidence type="ECO:0000256" key="2">
    <source>
        <dbReference type="ARBA" id="ARBA00022448"/>
    </source>
</evidence>
<dbReference type="PANTHER" id="PTHR40980">
    <property type="entry name" value="PLUG DOMAIN-CONTAINING PROTEIN"/>
    <property type="match status" value="1"/>
</dbReference>
<dbReference type="InterPro" id="IPR039426">
    <property type="entry name" value="TonB-dep_rcpt-like"/>
</dbReference>
<dbReference type="EMBL" id="JAUSVS010000007">
    <property type="protein sequence ID" value="MDQ0465636.1"/>
    <property type="molecule type" value="Genomic_DNA"/>
</dbReference>
<evidence type="ECO:0000256" key="9">
    <source>
        <dbReference type="SAM" id="SignalP"/>
    </source>
</evidence>
<evidence type="ECO:0000256" key="3">
    <source>
        <dbReference type="ARBA" id="ARBA00022452"/>
    </source>
</evidence>
<proteinExistence type="inferred from homology"/>